<dbReference type="Proteomes" id="UP000692954">
    <property type="component" value="Unassembled WGS sequence"/>
</dbReference>
<evidence type="ECO:0008006" key="4">
    <source>
        <dbReference type="Google" id="ProtNLM"/>
    </source>
</evidence>
<dbReference type="OrthoDB" id="422231at2759"/>
<gene>
    <name evidence="2" type="ORF">PSON_ATCC_30995.1.T0330003</name>
</gene>
<keyword evidence="1" id="KW-0472">Membrane</keyword>
<evidence type="ECO:0000313" key="3">
    <source>
        <dbReference type="Proteomes" id="UP000692954"/>
    </source>
</evidence>
<proteinExistence type="predicted"/>
<feature type="transmembrane region" description="Helical" evidence="1">
    <location>
        <begin position="278"/>
        <end position="296"/>
    </location>
</feature>
<evidence type="ECO:0000256" key="1">
    <source>
        <dbReference type="SAM" id="Phobius"/>
    </source>
</evidence>
<feature type="transmembrane region" description="Helical" evidence="1">
    <location>
        <begin position="250"/>
        <end position="271"/>
    </location>
</feature>
<dbReference type="EMBL" id="CAJJDN010000033">
    <property type="protein sequence ID" value="CAD8075018.1"/>
    <property type="molecule type" value="Genomic_DNA"/>
</dbReference>
<keyword evidence="1" id="KW-0812">Transmembrane</keyword>
<sequence>MKEKFMIRIPQQLLVNVLVKIHVKHGTAHTIKISQDFFKKNVQMFQCKPGYHDFLNFCQDCPTAVDISFIQCYKYCNNNQIQHNIAWDIYDFGFQLIAGVCQPICGDLEKKGHDNSTNLDDLCYNCQFQGPFIVQIVIKQLLYLVHIFVQIDQLEELKNVRMETLFNIIDALIVNFNVNFNAQNVLKQAYEAYQFELDSKLHYRSLYVCTLFMIPISLFFLFSTQLMSLINTYDSIQQQLVLYQESLINIWLQRYIQMLFFTKALISACVLWRIQHHLFINFRYGISIVSTSFVGYDMGRKIQQWPKNTPKQLFDCYDILSNYSLFLEILIEKVSHEEIVLNEIENLLYILVFFILIDGLQAFISGLVRAVG</sequence>
<reference evidence="2" key="1">
    <citation type="submission" date="2021-01" db="EMBL/GenBank/DDBJ databases">
        <authorList>
            <consortium name="Genoscope - CEA"/>
            <person name="William W."/>
        </authorList>
    </citation>
    <scope>NUCLEOTIDE SEQUENCE</scope>
</reference>
<protein>
    <recommendedName>
        <fullName evidence="4">Transmembrane protein</fullName>
    </recommendedName>
</protein>
<accession>A0A8S1M2H3</accession>
<feature type="transmembrane region" description="Helical" evidence="1">
    <location>
        <begin position="347"/>
        <end position="368"/>
    </location>
</feature>
<feature type="transmembrane region" description="Helical" evidence="1">
    <location>
        <begin position="206"/>
        <end position="230"/>
    </location>
</feature>
<keyword evidence="1" id="KW-1133">Transmembrane helix</keyword>
<keyword evidence="3" id="KW-1185">Reference proteome</keyword>
<name>A0A8S1M2H3_9CILI</name>
<evidence type="ECO:0000313" key="2">
    <source>
        <dbReference type="EMBL" id="CAD8075018.1"/>
    </source>
</evidence>
<comment type="caution">
    <text evidence="2">The sequence shown here is derived from an EMBL/GenBank/DDBJ whole genome shotgun (WGS) entry which is preliminary data.</text>
</comment>
<organism evidence="2 3">
    <name type="scientific">Paramecium sonneborni</name>
    <dbReference type="NCBI Taxonomy" id="65129"/>
    <lineage>
        <taxon>Eukaryota</taxon>
        <taxon>Sar</taxon>
        <taxon>Alveolata</taxon>
        <taxon>Ciliophora</taxon>
        <taxon>Intramacronucleata</taxon>
        <taxon>Oligohymenophorea</taxon>
        <taxon>Peniculida</taxon>
        <taxon>Parameciidae</taxon>
        <taxon>Paramecium</taxon>
    </lineage>
</organism>
<dbReference type="AlphaFoldDB" id="A0A8S1M2H3"/>